<dbReference type="SUPFAM" id="SSF89447">
    <property type="entry name" value="AbrB/MazE/MraZ-like"/>
    <property type="match status" value="1"/>
</dbReference>
<evidence type="ECO:0000259" key="1">
    <source>
        <dbReference type="PROSITE" id="PS51740"/>
    </source>
</evidence>
<dbReference type="Proteomes" id="UP001529235">
    <property type="component" value="Unassembled WGS sequence"/>
</dbReference>
<dbReference type="RefSeq" id="WP_285272867.1">
    <property type="nucleotide sequence ID" value="NZ_JASNVW010000001.1"/>
</dbReference>
<dbReference type="InterPro" id="IPR007159">
    <property type="entry name" value="SpoVT-AbrB_dom"/>
</dbReference>
<comment type="caution">
    <text evidence="2">The sequence shown here is derived from an EMBL/GenBank/DDBJ whole genome shotgun (WGS) entry which is preliminary data.</text>
</comment>
<organism evidence="2 3">
    <name type="scientific">Ignisphaera cupida</name>
    <dbReference type="NCBI Taxonomy" id="3050454"/>
    <lineage>
        <taxon>Archaea</taxon>
        <taxon>Thermoproteota</taxon>
        <taxon>Thermoprotei</taxon>
        <taxon>Desulfurococcales</taxon>
        <taxon>Desulfurococcaceae</taxon>
        <taxon>Ignisphaera</taxon>
    </lineage>
</organism>
<dbReference type="SMART" id="SM00966">
    <property type="entry name" value="SpoVT_AbrB"/>
    <property type="match status" value="1"/>
</dbReference>
<accession>A0ABD4Z5H7</accession>
<protein>
    <submittedName>
        <fullName evidence="2">AbrB/MazE/SpoVT family DNA-binding domain-containing protein</fullName>
    </submittedName>
</protein>
<dbReference type="AlphaFoldDB" id="A0ABD4Z5H7"/>
<dbReference type="EMBL" id="JASNVW010000001">
    <property type="protein sequence ID" value="MDK6027888.1"/>
    <property type="molecule type" value="Genomic_DNA"/>
</dbReference>
<dbReference type="InterPro" id="IPR037914">
    <property type="entry name" value="SpoVT-AbrB_sf"/>
</dbReference>
<dbReference type="Gene3D" id="2.10.260.10">
    <property type="match status" value="1"/>
</dbReference>
<name>A0ABD4Z5H7_9CREN</name>
<dbReference type="PROSITE" id="PS51740">
    <property type="entry name" value="SPOVT_ABRB"/>
    <property type="match status" value="1"/>
</dbReference>
<evidence type="ECO:0000313" key="2">
    <source>
        <dbReference type="EMBL" id="MDK6027888.1"/>
    </source>
</evidence>
<keyword evidence="3" id="KW-1185">Reference proteome</keyword>
<feature type="domain" description="SpoVT-AbrB" evidence="1">
    <location>
        <begin position="6"/>
        <end position="51"/>
    </location>
</feature>
<dbReference type="GO" id="GO:0003677">
    <property type="term" value="F:DNA binding"/>
    <property type="evidence" value="ECO:0007669"/>
    <property type="project" value="UniProtKB-KW"/>
</dbReference>
<keyword evidence="2" id="KW-0238">DNA-binding</keyword>
<sequence length="85" mass="9810">MSDLLIFEAKVSRKRLLTIPKAAAERLGIREGSRVRIVVENNRIIIEPIKDAFWYALHGPKIGYIGFKELEEESLREQEKIENSS</sequence>
<gene>
    <name evidence="2" type="ORF">QPL79_00715</name>
</gene>
<dbReference type="NCBIfam" id="TIGR01439">
    <property type="entry name" value="lp_hng_hel_AbrB"/>
    <property type="match status" value="1"/>
</dbReference>
<evidence type="ECO:0000313" key="3">
    <source>
        <dbReference type="Proteomes" id="UP001529235"/>
    </source>
</evidence>
<reference evidence="2 3" key="1">
    <citation type="submission" date="2023-05" db="EMBL/GenBank/DDBJ databases">
        <title>A new hyperthermophilic archaea 'Ignisphaera cupida' sp. nov. and description of the family 'Ignisphaeraceae' fam. nov.</title>
        <authorList>
            <person name="Podosokorskaya O.A."/>
            <person name="Elcheninov A.G."/>
            <person name="Klukina A."/>
            <person name="Merkel A.Y."/>
        </authorList>
    </citation>
    <scope>NUCLEOTIDE SEQUENCE [LARGE SCALE GENOMIC DNA]</scope>
    <source>
        <strain evidence="2 3">4213-co</strain>
    </source>
</reference>
<dbReference type="Pfam" id="PF04014">
    <property type="entry name" value="MazE_antitoxin"/>
    <property type="match status" value="1"/>
</dbReference>
<proteinExistence type="predicted"/>